<dbReference type="Pfam" id="PF23598">
    <property type="entry name" value="LRR_14"/>
    <property type="match status" value="1"/>
</dbReference>
<dbReference type="RefSeq" id="XP_010511077.1">
    <property type="nucleotide sequence ID" value="XM_010512775.2"/>
</dbReference>
<dbReference type="Pfam" id="PF00931">
    <property type="entry name" value="NB-ARC"/>
    <property type="match status" value="1"/>
</dbReference>
<evidence type="ECO:0000259" key="6">
    <source>
        <dbReference type="Pfam" id="PF23559"/>
    </source>
</evidence>
<evidence type="ECO:0000259" key="4">
    <source>
        <dbReference type="Pfam" id="PF00931"/>
    </source>
</evidence>
<protein>
    <submittedName>
        <fullName evidence="9 10">Probable disease resistance protein At1g58390</fullName>
    </submittedName>
</protein>
<dbReference type="GeneID" id="104787237"/>
<evidence type="ECO:0000313" key="10">
    <source>
        <dbReference type="RefSeq" id="XP_010511076.1"/>
    </source>
</evidence>
<reference evidence="9 10" key="3">
    <citation type="submission" date="2025-05" db="UniProtKB">
        <authorList>
            <consortium name="RefSeq"/>
        </authorList>
    </citation>
    <scope>IDENTIFICATION</scope>
    <source>
        <tissue evidence="9 10">Leaf</tissue>
    </source>
</reference>
<feature type="domain" description="Disease resistance R13L4/SHOC-2-like LRR" evidence="7">
    <location>
        <begin position="552"/>
        <end position="871"/>
    </location>
</feature>
<keyword evidence="2" id="KW-0547">Nucleotide-binding</keyword>
<dbReference type="InterPro" id="IPR032675">
    <property type="entry name" value="LRR_dom_sf"/>
</dbReference>
<dbReference type="PANTHER" id="PTHR23155:SF1185">
    <property type="entry name" value="DISEASE RESISTANCE RPP8-LIKE PROTEIN 3-RELATED"/>
    <property type="match status" value="1"/>
</dbReference>
<gene>
    <name evidence="9 10 11" type="primary">LOC104787237</name>
</gene>
<dbReference type="Gene3D" id="1.20.5.4130">
    <property type="match status" value="1"/>
</dbReference>
<keyword evidence="3" id="KW-0611">Plant defense</keyword>
<feature type="domain" description="Disease resistance protein winged helix" evidence="6">
    <location>
        <begin position="432"/>
        <end position="499"/>
    </location>
</feature>
<organism evidence="8 9">
    <name type="scientific">Camelina sativa</name>
    <name type="common">False flax</name>
    <name type="synonym">Myagrum sativum</name>
    <dbReference type="NCBI Taxonomy" id="90675"/>
    <lineage>
        <taxon>Eukaryota</taxon>
        <taxon>Viridiplantae</taxon>
        <taxon>Streptophyta</taxon>
        <taxon>Embryophyta</taxon>
        <taxon>Tracheophyta</taxon>
        <taxon>Spermatophyta</taxon>
        <taxon>Magnoliopsida</taxon>
        <taxon>eudicotyledons</taxon>
        <taxon>Gunneridae</taxon>
        <taxon>Pentapetalae</taxon>
        <taxon>rosids</taxon>
        <taxon>malvids</taxon>
        <taxon>Brassicales</taxon>
        <taxon>Brassicaceae</taxon>
        <taxon>Camelineae</taxon>
        <taxon>Camelina</taxon>
    </lineage>
</organism>
<dbReference type="Gene3D" id="3.40.50.300">
    <property type="entry name" value="P-loop containing nucleotide triphosphate hydrolases"/>
    <property type="match status" value="1"/>
</dbReference>
<dbReference type="Proteomes" id="UP000694864">
    <property type="component" value="Chromosome 5"/>
</dbReference>
<keyword evidence="8" id="KW-1185">Reference proteome</keyword>
<dbReference type="InterPro" id="IPR041118">
    <property type="entry name" value="Rx_N"/>
</dbReference>
<keyword evidence="1" id="KW-0677">Repeat</keyword>
<dbReference type="Gene3D" id="3.80.10.10">
    <property type="entry name" value="Ribonuclease Inhibitor"/>
    <property type="match status" value="1"/>
</dbReference>
<proteinExistence type="predicted"/>
<dbReference type="SUPFAM" id="SSF52540">
    <property type="entry name" value="P-loop containing nucleoside triphosphate hydrolases"/>
    <property type="match status" value="1"/>
</dbReference>
<reference evidence="8" key="2">
    <citation type="journal article" date="2014" name="Nat. Commun.">
        <title>The emerging biofuel crop Camelina sativa retains a highly undifferentiated hexaploid genome structure.</title>
        <authorList>
            <person name="Kagale S."/>
            <person name="Koh C."/>
            <person name="Nixon J."/>
            <person name="Bollina V."/>
            <person name="Clarke W.E."/>
            <person name="Tuteja R."/>
            <person name="Spillane C."/>
            <person name="Robinson S.J."/>
            <person name="Links M.G."/>
            <person name="Clarke C."/>
            <person name="Higgins E.E."/>
            <person name="Huebert T."/>
            <person name="Sharpe A.G."/>
            <person name="Parkin I.A."/>
        </authorList>
    </citation>
    <scope>NUCLEOTIDE SEQUENCE [LARGE SCALE GENOMIC DNA]</scope>
    <source>
        <strain evidence="8">r\DH55</strain>
    </source>
</reference>
<dbReference type="CDD" id="cd14798">
    <property type="entry name" value="RX-CC_like"/>
    <property type="match status" value="1"/>
</dbReference>
<evidence type="ECO:0000313" key="8">
    <source>
        <dbReference type="Proteomes" id="UP000694864"/>
    </source>
</evidence>
<feature type="domain" description="Disease resistance N-terminal" evidence="5">
    <location>
        <begin position="12"/>
        <end position="97"/>
    </location>
</feature>
<accession>A0ABM0Z6E6</accession>
<dbReference type="Gene3D" id="1.10.10.10">
    <property type="entry name" value="Winged helix-like DNA-binding domain superfamily/Winged helix DNA-binding domain"/>
    <property type="match status" value="1"/>
</dbReference>
<evidence type="ECO:0000313" key="11">
    <source>
        <dbReference type="RefSeq" id="XP_010511077.1"/>
    </source>
</evidence>
<dbReference type="PRINTS" id="PR00364">
    <property type="entry name" value="DISEASERSIST"/>
</dbReference>
<dbReference type="InterPro" id="IPR038005">
    <property type="entry name" value="RX-like_CC"/>
</dbReference>
<dbReference type="InterPro" id="IPR042197">
    <property type="entry name" value="Apaf_helical"/>
</dbReference>
<evidence type="ECO:0000259" key="7">
    <source>
        <dbReference type="Pfam" id="PF23598"/>
    </source>
</evidence>
<dbReference type="PANTHER" id="PTHR23155">
    <property type="entry name" value="DISEASE RESISTANCE PROTEIN RP"/>
    <property type="match status" value="1"/>
</dbReference>
<dbReference type="Pfam" id="PF18052">
    <property type="entry name" value="Rx_N"/>
    <property type="match status" value="1"/>
</dbReference>
<dbReference type="InterPro" id="IPR036388">
    <property type="entry name" value="WH-like_DNA-bd_sf"/>
</dbReference>
<dbReference type="Gene3D" id="1.10.8.430">
    <property type="entry name" value="Helical domain of apoptotic protease-activating factors"/>
    <property type="match status" value="1"/>
</dbReference>
<dbReference type="InterPro" id="IPR002182">
    <property type="entry name" value="NB-ARC"/>
</dbReference>
<reference evidence="8" key="1">
    <citation type="journal article" date="1997" name="Nucleic Acids Res.">
        <title>tRNAscan-SE: a program for improved detection of transfer RNA genes in genomic sequence.</title>
        <authorList>
            <person name="Lowe T.M."/>
            <person name="Eddy S.R."/>
        </authorList>
    </citation>
    <scope>NUCLEOTIDE SEQUENCE [LARGE SCALE GENOMIC DNA]</scope>
    <source>
        <strain evidence="8">r\DH55</strain>
    </source>
</reference>
<dbReference type="InterPro" id="IPR027417">
    <property type="entry name" value="P-loop_NTPase"/>
</dbReference>
<dbReference type="RefSeq" id="XP_010511076.1">
    <property type="nucleotide sequence ID" value="XM_010512774.2"/>
</dbReference>
<evidence type="ECO:0000256" key="3">
    <source>
        <dbReference type="ARBA" id="ARBA00022821"/>
    </source>
</evidence>
<evidence type="ECO:0000259" key="5">
    <source>
        <dbReference type="Pfam" id="PF18052"/>
    </source>
</evidence>
<feature type="domain" description="NB-ARC" evidence="4">
    <location>
        <begin position="172"/>
        <end position="343"/>
    </location>
</feature>
<dbReference type="SUPFAM" id="SSF52058">
    <property type="entry name" value="L domain-like"/>
    <property type="match status" value="1"/>
</dbReference>
<evidence type="ECO:0000256" key="1">
    <source>
        <dbReference type="ARBA" id="ARBA00022737"/>
    </source>
</evidence>
<evidence type="ECO:0000256" key="2">
    <source>
        <dbReference type="ARBA" id="ARBA00022741"/>
    </source>
</evidence>
<dbReference type="RefSeq" id="XP_010511075.1">
    <property type="nucleotide sequence ID" value="XM_010512773.2"/>
</dbReference>
<name>A0ABM0Z6E6_CAMSA</name>
<evidence type="ECO:0000313" key="9">
    <source>
        <dbReference type="RefSeq" id="XP_010511075.1"/>
    </source>
</evidence>
<dbReference type="Pfam" id="PF23559">
    <property type="entry name" value="WHD_DRP"/>
    <property type="match status" value="1"/>
</dbReference>
<dbReference type="InterPro" id="IPR044974">
    <property type="entry name" value="Disease_R_plants"/>
</dbReference>
<dbReference type="InterPro" id="IPR058922">
    <property type="entry name" value="WHD_DRP"/>
</dbReference>
<sequence length="900" mass="103637">MAAEAIVGELTSFGLQKLWDLLSQERELFQGINDQAVTKLKSDLTLLSSFLKDADAKKHTSAVVRTCVEEIQEIINDAEDIIETYLLKEKLGKAGTRNRIKRLAFSIPDRRRYALEIRGILTRISEVTSKMRSYGVEQITVQLIAGGGCIPQRQRGIQTFPNDHESDFVGLEANVKKLVEHLVEKDDIQIVSVTGMGGLGKTTIARQVFNHEDVNNQFERLAWVCVSQEFTRISVWQTIMQNLTSKERKDEIQKMNEAELQDELFSLLEKYKSLIVFDDIWKREDWDEIKPIFPPKKGWKVLLTSRNDSVAMQHATHFKFKPEFLTDQDSWTLFERKAMPRKDDPEYKDYEKWGKEMVKHCKGLPLAVKALGGLLNEVKRVDYWEGLSTNIGSDNVIGRTIAHENSIDRVFSLSFEELPGYLKHCFLYLAHFPEDYEINVGHLAYYWAAEGIPRHGETIRQVAYGYIEELVKRNMVISERDAITSRFETCQLHDVMRDLSLRKAEEENFVHIVEISSSTATSQSPCKSRRIAVHWLYDEKCLREGEILNQKLRSLLFINKDPLTWSKWMASGMFFTKLRVLDLSNAEFKGEKLPSSIGKLIHLRYLSLYRANVSHLPSSMRNLNLLLYLNLYVLGESPIYIPSLFQEMRELAYLCLPEPMHDKTKLELGNLINLETLKNFSTKHGSVKDLQRMTRLETLSISFTGDGYTMETLSSALSEMKQLENLTIDGTGDHAPKNDEEGFALDCDHLKTLDLTIYMPKLQHFPSHLVTITLSYCRLVDDPMPILEKLVQLKVVLFLIEPFCGKRMVCSSGGFPKLQELVLFGLDEWEEWIVEEGSMPLLYSLRILVCPKLKELPDGLRFLYSLEDLTMGKKKWEERCSKGGEDYYKVKHIPSVEFSD</sequence>
<dbReference type="InterPro" id="IPR055414">
    <property type="entry name" value="LRR_R13L4/SHOC2-like"/>
</dbReference>